<gene>
    <name evidence="2" type="ORF">EV653_5031</name>
</gene>
<evidence type="ECO:0000313" key="3">
    <source>
        <dbReference type="Proteomes" id="UP000295146"/>
    </source>
</evidence>
<name>A0A4R8C506_9ACTN</name>
<accession>A0A4R8C506</accession>
<keyword evidence="1" id="KW-1133">Transmembrane helix</keyword>
<dbReference type="EMBL" id="SODP01000002">
    <property type="protein sequence ID" value="TDW70962.1"/>
    <property type="molecule type" value="Genomic_DNA"/>
</dbReference>
<sequence>MTRNVNWPGRGPTWIAVPALVAMLFGGLTLLELDSRVSLSHELLAGGAESAASSVEVVVYPGKGSPLIGEVRVVFAAPGRGQVRTVLQYCEDDRQGMPEGVQTPAPGTRYAMPLQIVYLPSDPSTALAAVDARDWTMDRRTPRNGWGLLVGGSTFLLLAMVLLTIGARRRGLSWWEWYSEGRLERTGPQ</sequence>
<keyword evidence="3" id="KW-1185">Reference proteome</keyword>
<protein>
    <recommendedName>
        <fullName evidence="4">DUF3592 domain-containing protein</fullName>
    </recommendedName>
</protein>
<dbReference type="AlphaFoldDB" id="A0A4R8C506"/>
<dbReference type="Proteomes" id="UP000295146">
    <property type="component" value="Unassembled WGS sequence"/>
</dbReference>
<evidence type="ECO:0008006" key="4">
    <source>
        <dbReference type="Google" id="ProtNLM"/>
    </source>
</evidence>
<keyword evidence="1" id="KW-0812">Transmembrane</keyword>
<feature type="transmembrane region" description="Helical" evidence="1">
    <location>
        <begin position="146"/>
        <end position="167"/>
    </location>
</feature>
<comment type="caution">
    <text evidence="2">The sequence shown here is derived from an EMBL/GenBank/DDBJ whole genome shotgun (WGS) entry which is preliminary data.</text>
</comment>
<evidence type="ECO:0000256" key="1">
    <source>
        <dbReference type="SAM" id="Phobius"/>
    </source>
</evidence>
<keyword evidence="1" id="KW-0472">Membrane</keyword>
<organism evidence="2 3">
    <name type="scientific">Kribbella pratensis</name>
    <dbReference type="NCBI Taxonomy" id="2512112"/>
    <lineage>
        <taxon>Bacteria</taxon>
        <taxon>Bacillati</taxon>
        <taxon>Actinomycetota</taxon>
        <taxon>Actinomycetes</taxon>
        <taxon>Propionibacteriales</taxon>
        <taxon>Kribbellaceae</taxon>
        <taxon>Kribbella</taxon>
    </lineage>
</organism>
<proteinExistence type="predicted"/>
<evidence type="ECO:0000313" key="2">
    <source>
        <dbReference type="EMBL" id="TDW70962.1"/>
    </source>
</evidence>
<reference evidence="2 3" key="1">
    <citation type="submission" date="2019-03" db="EMBL/GenBank/DDBJ databases">
        <title>Genomic Encyclopedia of Type Strains, Phase III (KMG-III): the genomes of soil and plant-associated and newly described type strains.</title>
        <authorList>
            <person name="Whitman W."/>
        </authorList>
    </citation>
    <scope>NUCLEOTIDE SEQUENCE [LARGE SCALE GENOMIC DNA]</scope>
    <source>
        <strain evidence="2 3">VKM Ac-2573</strain>
    </source>
</reference>